<dbReference type="SMART" id="SM00827">
    <property type="entry name" value="PKS_AT"/>
    <property type="match status" value="1"/>
</dbReference>
<dbReference type="Pfam" id="PF00698">
    <property type="entry name" value="Acyl_transf_1"/>
    <property type="match status" value="1"/>
</dbReference>
<dbReference type="AlphaFoldDB" id="A0A366DLE7"/>
<dbReference type="InterPro" id="IPR014043">
    <property type="entry name" value="Acyl_transferase_dom"/>
</dbReference>
<comment type="caution">
    <text evidence="8">The sequence shown here is derived from an EMBL/GenBank/DDBJ whole genome shotgun (WGS) entry which is preliminary data.</text>
</comment>
<comment type="catalytic activity">
    <reaction evidence="6">
        <text>holo-[ACP] + malonyl-CoA = malonyl-[ACP] + CoA</text>
        <dbReference type="Rhea" id="RHEA:41792"/>
        <dbReference type="Rhea" id="RHEA-COMP:9623"/>
        <dbReference type="Rhea" id="RHEA-COMP:9685"/>
        <dbReference type="ChEBI" id="CHEBI:57287"/>
        <dbReference type="ChEBI" id="CHEBI:57384"/>
        <dbReference type="ChEBI" id="CHEBI:64479"/>
        <dbReference type="ChEBI" id="CHEBI:78449"/>
        <dbReference type="EC" id="2.3.1.39"/>
    </reaction>
</comment>
<accession>A0A366DLE7</accession>
<keyword evidence="4" id="KW-0808">Transferase</keyword>
<dbReference type="Gene3D" id="3.30.70.250">
    <property type="entry name" value="Malonyl-CoA ACP transacylase, ACP-binding"/>
    <property type="match status" value="1"/>
</dbReference>
<evidence type="ECO:0000256" key="5">
    <source>
        <dbReference type="ARBA" id="ARBA00023315"/>
    </source>
</evidence>
<dbReference type="RefSeq" id="WP_067510780.1">
    <property type="nucleotide sequence ID" value="NZ_CP107943.1"/>
</dbReference>
<dbReference type="STRING" id="1210090.GCA_001613185_04062"/>
<dbReference type="InterPro" id="IPR009081">
    <property type="entry name" value="PP-bd_ACP"/>
</dbReference>
<dbReference type="InterPro" id="IPR001227">
    <property type="entry name" value="Ac_transferase_dom_sf"/>
</dbReference>
<protein>
    <recommendedName>
        <fullName evidence="1">[acyl-carrier-protein] S-malonyltransferase</fullName>
        <ecNumber evidence="1">2.3.1.39</ecNumber>
    </recommendedName>
</protein>
<dbReference type="SUPFAM" id="SSF52151">
    <property type="entry name" value="FabD/lysophospholipase-like"/>
    <property type="match status" value="1"/>
</dbReference>
<dbReference type="Gene3D" id="1.10.1200.10">
    <property type="entry name" value="ACP-like"/>
    <property type="match status" value="1"/>
</dbReference>
<feature type="domain" description="Carrier" evidence="7">
    <location>
        <begin position="455"/>
        <end position="534"/>
    </location>
</feature>
<evidence type="ECO:0000256" key="3">
    <source>
        <dbReference type="ARBA" id="ARBA00022553"/>
    </source>
</evidence>
<keyword evidence="9" id="KW-1185">Reference proteome</keyword>
<dbReference type="InterPro" id="IPR016036">
    <property type="entry name" value="Malonyl_transacylase_ACP-bd"/>
</dbReference>
<reference evidence="8 9" key="1">
    <citation type="submission" date="2018-06" db="EMBL/GenBank/DDBJ databases">
        <title>Genomic Encyclopedia of Type Strains, Phase IV (KMG-IV): sequencing the most valuable type-strain genomes for metagenomic binning, comparative biology and taxonomic classification.</title>
        <authorList>
            <person name="Goeker M."/>
        </authorList>
    </citation>
    <scope>NUCLEOTIDE SEQUENCE [LARGE SCALE GENOMIC DNA]</scope>
    <source>
        <strain evidence="8 9">DSM 44599</strain>
    </source>
</reference>
<proteinExistence type="predicted"/>
<dbReference type="PANTHER" id="PTHR42681">
    <property type="entry name" value="MALONYL-COA-ACYL CARRIER PROTEIN TRANSACYLASE, MITOCHONDRIAL"/>
    <property type="match status" value="1"/>
</dbReference>
<dbReference type="GO" id="GO:0005829">
    <property type="term" value="C:cytosol"/>
    <property type="evidence" value="ECO:0007669"/>
    <property type="project" value="TreeGrafter"/>
</dbReference>
<dbReference type="GO" id="GO:0004314">
    <property type="term" value="F:[acyl-carrier-protein] S-malonyltransferase activity"/>
    <property type="evidence" value="ECO:0007669"/>
    <property type="project" value="UniProtKB-EC"/>
</dbReference>
<keyword evidence="2" id="KW-0596">Phosphopantetheine</keyword>
<keyword evidence="3" id="KW-0597">Phosphoprotein</keyword>
<dbReference type="Gene3D" id="3.40.366.10">
    <property type="entry name" value="Malonyl-Coenzyme A Acyl Carrier Protein, domain 2"/>
    <property type="match status" value="1"/>
</dbReference>
<dbReference type="GO" id="GO:0006633">
    <property type="term" value="P:fatty acid biosynthetic process"/>
    <property type="evidence" value="ECO:0007669"/>
    <property type="project" value="TreeGrafter"/>
</dbReference>
<organism evidence="8 9">
    <name type="scientific">Nocardia puris</name>
    <dbReference type="NCBI Taxonomy" id="208602"/>
    <lineage>
        <taxon>Bacteria</taxon>
        <taxon>Bacillati</taxon>
        <taxon>Actinomycetota</taxon>
        <taxon>Actinomycetes</taxon>
        <taxon>Mycobacteriales</taxon>
        <taxon>Nocardiaceae</taxon>
        <taxon>Nocardia</taxon>
    </lineage>
</organism>
<dbReference type="InterPro" id="IPR036736">
    <property type="entry name" value="ACP-like_sf"/>
</dbReference>
<evidence type="ECO:0000313" key="8">
    <source>
        <dbReference type="EMBL" id="RBO90134.1"/>
    </source>
</evidence>
<dbReference type="InterPro" id="IPR050858">
    <property type="entry name" value="Mal-CoA-ACP_Trans/PKS_FabD"/>
</dbReference>
<dbReference type="SUPFAM" id="SSF47336">
    <property type="entry name" value="ACP-like"/>
    <property type="match status" value="1"/>
</dbReference>
<dbReference type="Pfam" id="PF00550">
    <property type="entry name" value="PP-binding"/>
    <property type="match status" value="1"/>
</dbReference>
<evidence type="ECO:0000256" key="1">
    <source>
        <dbReference type="ARBA" id="ARBA00013258"/>
    </source>
</evidence>
<dbReference type="SUPFAM" id="SSF55048">
    <property type="entry name" value="Probable ACP-binding domain of malonyl-CoA ACP transacylase"/>
    <property type="match status" value="1"/>
</dbReference>
<evidence type="ECO:0000256" key="6">
    <source>
        <dbReference type="ARBA" id="ARBA00048462"/>
    </source>
</evidence>
<evidence type="ECO:0000259" key="7">
    <source>
        <dbReference type="PROSITE" id="PS50075"/>
    </source>
</evidence>
<dbReference type="PROSITE" id="PS50075">
    <property type="entry name" value="CARRIER"/>
    <property type="match status" value="1"/>
</dbReference>
<dbReference type="InterPro" id="IPR016035">
    <property type="entry name" value="Acyl_Trfase/lysoPLipase"/>
</dbReference>
<evidence type="ECO:0000256" key="4">
    <source>
        <dbReference type="ARBA" id="ARBA00022679"/>
    </source>
</evidence>
<sequence length="534" mass="53980">MTAGKVAVLFPGQGAYYQGALTNVLESFPEVRAVLEEIDAVSEKMLNERVSDNLTNGKARPLDELLADAPDLLQLAIYGISVAAFGALRGQGLRPEVLIGHSFGEIAALVSAGAFTAGEGAEIVCHRTAALRAAGVPDGGMAALSADAATARRILDLVGDADTVIAVENHAGQTVVSGGAAAVAKAGAVAAALGLAARPVKSPYPFHSPLLADAVSEFGARIRHLTGKPLELPVFSPILSRRYTDADDLTAALAGHLVQPVRFADAVRAVHAEGVTVFVESGALDALTTIARRVVGDTGLTAVPSLSPMSGIGAAITGLAEAGVLAPAEVDDVLHRVFAPDLDVVTFQRAWRANGARIIDLIRRELVDVAGTTAAGAVPLVGAAASPSFASPAIVPAPPVSALAAVAPVTGGGVTAGDANGRPTAVSGAAADGSASAVSAAPAAETAPAAAGSTPSRSQLLRELTSFYADALEYPSEVFDEDTDLEAELGVDSVKQTELLGRVGAQYGLPPRPADFKVGDHNTLGRIADLIIAA</sequence>
<dbReference type="EC" id="2.3.1.39" evidence="1"/>
<dbReference type="InterPro" id="IPR006162">
    <property type="entry name" value="Ppantetheine_attach_site"/>
</dbReference>
<dbReference type="PROSITE" id="PS00012">
    <property type="entry name" value="PHOSPHOPANTETHEINE"/>
    <property type="match status" value="1"/>
</dbReference>
<dbReference type="Proteomes" id="UP000252586">
    <property type="component" value="Unassembled WGS sequence"/>
</dbReference>
<evidence type="ECO:0000256" key="2">
    <source>
        <dbReference type="ARBA" id="ARBA00022450"/>
    </source>
</evidence>
<name>A0A366DLE7_9NOCA</name>
<keyword evidence="5" id="KW-0012">Acyltransferase</keyword>
<dbReference type="EMBL" id="QNRE01000006">
    <property type="protein sequence ID" value="RBO90134.1"/>
    <property type="molecule type" value="Genomic_DNA"/>
</dbReference>
<evidence type="ECO:0000313" key="9">
    <source>
        <dbReference type="Proteomes" id="UP000252586"/>
    </source>
</evidence>
<dbReference type="PANTHER" id="PTHR42681:SF1">
    <property type="entry name" value="MALONYL-COA-ACYL CARRIER PROTEIN TRANSACYLASE, MITOCHONDRIAL"/>
    <property type="match status" value="1"/>
</dbReference>
<gene>
    <name evidence="8" type="ORF">DFR74_10618</name>
</gene>